<dbReference type="EMBL" id="BAAATD010000021">
    <property type="protein sequence ID" value="GAA2636872.1"/>
    <property type="molecule type" value="Genomic_DNA"/>
</dbReference>
<dbReference type="RefSeq" id="WP_344548913.1">
    <property type="nucleotide sequence ID" value="NZ_BAAATD010000021.1"/>
</dbReference>
<organism evidence="3 4">
    <name type="scientific">Actinomadura fulvescens</name>
    <dbReference type="NCBI Taxonomy" id="46160"/>
    <lineage>
        <taxon>Bacteria</taxon>
        <taxon>Bacillati</taxon>
        <taxon>Actinomycetota</taxon>
        <taxon>Actinomycetes</taxon>
        <taxon>Streptosporangiales</taxon>
        <taxon>Thermomonosporaceae</taxon>
        <taxon>Actinomadura</taxon>
    </lineage>
</organism>
<name>A0ABN3QW54_9ACTN</name>
<dbReference type="Proteomes" id="UP001501509">
    <property type="component" value="Unassembled WGS sequence"/>
</dbReference>
<keyword evidence="4" id="KW-1185">Reference proteome</keyword>
<comment type="similarity">
    <text evidence="1">Belongs to the YciI family.</text>
</comment>
<feature type="domain" description="YCII-related" evidence="2">
    <location>
        <begin position="17"/>
        <end position="91"/>
    </location>
</feature>
<evidence type="ECO:0000313" key="3">
    <source>
        <dbReference type="EMBL" id="GAA2636872.1"/>
    </source>
</evidence>
<protein>
    <recommendedName>
        <fullName evidence="2">YCII-related domain-containing protein</fullName>
    </recommendedName>
</protein>
<dbReference type="Gene3D" id="3.30.70.1060">
    <property type="entry name" value="Dimeric alpha+beta barrel"/>
    <property type="match status" value="1"/>
</dbReference>
<dbReference type="Pfam" id="PF03795">
    <property type="entry name" value="YCII"/>
    <property type="match status" value="1"/>
</dbReference>
<comment type="caution">
    <text evidence="3">The sequence shown here is derived from an EMBL/GenBank/DDBJ whole genome shotgun (WGS) entry which is preliminary data.</text>
</comment>
<dbReference type="SUPFAM" id="SSF54909">
    <property type="entry name" value="Dimeric alpha+beta barrel"/>
    <property type="match status" value="1"/>
</dbReference>
<gene>
    <name evidence="3" type="ORF">GCM10010411_90260</name>
</gene>
<sequence>MKFVLTLYRDPPWDDRDHEEFLTAAREAGELVGVLVPADPSTSAVVRVRGGVTTVTDGPYLDTGDQAGAHYLLDCDDRDRAVELAGLLPARAVEVRPLMGAAGMEM</sequence>
<evidence type="ECO:0000313" key="4">
    <source>
        <dbReference type="Proteomes" id="UP001501509"/>
    </source>
</evidence>
<dbReference type="InterPro" id="IPR005545">
    <property type="entry name" value="YCII"/>
</dbReference>
<accession>A0ABN3QW54</accession>
<evidence type="ECO:0000256" key="1">
    <source>
        <dbReference type="ARBA" id="ARBA00007689"/>
    </source>
</evidence>
<evidence type="ECO:0000259" key="2">
    <source>
        <dbReference type="Pfam" id="PF03795"/>
    </source>
</evidence>
<proteinExistence type="inferred from homology"/>
<reference evidence="3 4" key="1">
    <citation type="journal article" date="2019" name="Int. J. Syst. Evol. Microbiol.">
        <title>The Global Catalogue of Microorganisms (GCM) 10K type strain sequencing project: providing services to taxonomists for standard genome sequencing and annotation.</title>
        <authorList>
            <consortium name="The Broad Institute Genomics Platform"/>
            <consortium name="The Broad Institute Genome Sequencing Center for Infectious Disease"/>
            <person name="Wu L."/>
            <person name="Ma J."/>
        </authorList>
    </citation>
    <scope>NUCLEOTIDE SEQUENCE [LARGE SCALE GENOMIC DNA]</scope>
    <source>
        <strain evidence="3 4">JCM 6833</strain>
    </source>
</reference>
<dbReference type="InterPro" id="IPR011008">
    <property type="entry name" value="Dimeric_a/b-barrel"/>
</dbReference>